<dbReference type="KEGG" id="dka:DKAM_0350"/>
<dbReference type="GO" id="GO:0005975">
    <property type="term" value="P:carbohydrate metabolic process"/>
    <property type="evidence" value="ECO:0007669"/>
    <property type="project" value="InterPro"/>
</dbReference>
<dbReference type="GeneID" id="7170611"/>
<dbReference type="CAZy" id="GH57">
    <property type="family name" value="Glycoside Hydrolase Family 57"/>
</dbReference>
<dbReference type="Proteomes" id="UP000006903">
    <property type="component" value="Chromosome"/>
</dbReference>
<comment type="similarity">
    <text evidence="1">Belongs to the glycosyl hydrolase 57 family.</text>
</comment>
<reference evidence="4 5" key="1">
    <citation type="journal article" date="2009" name="J. Bacteriol.">
        <title>Complete genome sequence of the anaerobic, protein-degrading hyperthermophilic crenarchaeon Desulfurococcus kamchatkensis.</title>
        <authorList>
            <person name="Ravin N.V."/>
            <person name="Mardanov A.V."/>
            <person name="Beletsky A.V."/>
            <person name="Kublanov I.V."/>
            <person name="Kolganova T.V."/>
            <person name="Lebedinsky A.V."/>
            <person name="Chernyh N.A."/>
            <person name="Bonch-Osmolovskaya E.A."/>
            <person name="Skryabin K.G."/>
        </authorList>
    </citation>
    <scope>NUCLEOTIDE SEQUENCE [LARGE SCALE GENOMIC DNA]</scope>
    <source>
        <strain evidence="5">DSM 18924 / JCM 16383 / VKM B-2413 / 1221n</strain>
    </source>
</reference>
<sequence length="514" mass="59861">MTDIVLMFEVHQPYRLRRNLHSILLEKALSGRLELKDLEDIVFDNELNRLVIERAAHRCYVPATQIILENVKRYMDTSKEFKASFSISGVFIEQAEKWRPDVVDLFRKLAETGRIEFIEQTYYHSMAAFLPYYGFEELREQIREHRRIIEETIGFKPVSIENTEFTYNNDIACLFDSEGYKAVLTEGVDRVLGWRSPNYVYKAFGCNIRVLTRNYRLSDDVGFRFSDRKWDQYPLTADKYASWLASTPGDVIFIAVDYETFGEHHWPETGIHEFLRWLPGEVLKYGHLYFSTPGEVVERYPVRDVIDVPPWSSISWADERDLSAWLGNEIQREAYNALAAIRPFIKAVNKPEITRLWKLLTISDHVYYMATKFGSIGEVHSYFSPYKNANIAYGLFMEALGVLVEAVRREIEANRKSVLGRLVLPDNKAFHFTLPTGEHTGLVAHSIREFIEVIEKVPPESLLYHFNKGDIDAWLLNIFGLGDVVEELRRLRENIISYSELISTLKKLLLEIIE</sequence>
<dbReference type="HOGENOM" id="CLU_033691_0_0_2"/>
<accession>B8D3J5</accession>
<evidence type="ECO:0000259" key="3">
    <source>
        <dbReference type="Pfam" id="PF03065"/>
    </source>
</evidence>
<dbReference type="SUPFAM" id="SSF88713">
    <property type="entry name" value="Glycoside hydrolase/deacetylase"/>
    <property type="match status" value="1"/>
</dbReference>
<dbReference type="RefSeq" id="WP_012608018.1">
    <property type="nucleotide sequence ID" value="NC_011766.1"/>
</dbReference>
<protein>
    <submittedName>
        <fullName evidence="4">Alpha-amylase</fullName>
    </submittedName>
</protein>
<evidence type="ECO:0000256" key="1">
    <source>
        <dbReference type="ARBA" id="ARBA00006821"/>
    </source>
</evidence>
<evidence type="ECO:0000256" key="2">
    <source>
        <dbReference type="ARBA" id="ARBA00023277"/>
    </source>
</evidence>
<dbReference type="eggNOG" id="arCOG03278">
    <property type="taxonomic scope" value="Archaea"/>
</dbReference>
<name>B8D3J5_DESA1</name>
<dbReference type="PANTHER" id="PTHR36306:SF1">
    <property type="entry name" value="ALPHA-AMYLASE-RELATED"/>
    <property type="match status" value="1"/>
</dbReference>
<dbReference type="GO" id="GO:0003824">
    <property type="term" value="F:catalytic activity"/>
    <property type="evidence" value="ECO:0007669"/>
    <property type="project" value="InterPro"/>
</dbReference>
<dbReference type="AlphaFoldDB" id="B8D3J5"/>
<proteinExistence type="inferred from homology"/>
<evidence type="ECO:0000313" key="5">
    <source>
        <dbReference type="Proteomes" id="UP000006903"/>
    </source>
</evidence>
<evidence type="ECO:0000313" key="4">
    <source>
        <dbReference type="EMBL" id="ACL10676.1"/>
    </source>
</evidence>
<feature type="domain" description="Glycoside hydrolase family 57 N-terminal" evidence="3">
    <location>
        <begin position="5"/>
        <end position="309"/>
    </location>
</feature>
<dbReference type="EMBL" id="CP001140">
    <property type="protein sequence ID" value="ACL10676.1"/>
    <property type="molecule type" value="Genomic_DNA"/>
</dbReference>
<dbReference type="PANTHER" id="PTHR36306">
    <property type="entry name" value="ALPHA-AMYLASE-RELATED-RELATED"/>
    <property type="match status" value="1"/>
</dbReference>
<dbReference type="Gene3D" id="3.20.110.20">
    <property type="match status" value="1"/>
</dbReference>
<gene>
    <name evidence="4" type="ordered locus">DKAM_0350</name>
</gene>
<dbReference type="InterPro" id="IPR052046">
    <property type="entry name" value="GH57_Enzymes"/>
</dbReference>
<dbReference type="Pfam" id="PF03065">
    <property type="entry name" value="Glyco_hydro_57"/>
    <property type="match status" value="1"/>
</dbReference>
<dbReference type="STRING" id="490899.DKAM_0350"/>
<dbReference type="CDD" id="cd10795">
    <property type="entry name" value="GH57N_MJA1_like"/>
    <property type="match status" value="1"/>
</dbReference>
<dbReference type="InterPro" id="IPR011330">
    <property type="entry name" value="Glyco_hydro/deAcase_b/a-brl"/>
</dbReference>
<dbReference type="InterPro" id="IPR004300">
    <property type="entry name" value="Glyco_hydro_57_N"/>
</dbReference>
<organism evidence="4 5">
    <name type="scientific">Desulfurococcus amylolyticus (strain DSM 18924 / JCM 16383 / VKM B-2413 / 1221n)</name>
    <name type="common">Desulfurococcus kamchatkensis</name>
    <dbReference type="NCBI Taxonomy" id="490899"/>
    <lineage>
        <taxon>Archaea</taxon>
        <taxon>Thermoproteota</taxon>
        <taxon>Thermoprotei</taxon>
        <taxon>Desulfurococcales</taxon>
        <taxon>Desulfurococcaceae</taxon>
        <taxon>Desulfurococcus</taxon>
    </lineage>
</organism>
<keyword evidence="2" id="KW-0119">Carbohydrate metabolism</keyword>